<evidence type="ECO:0000256" key="4">
    <source>
        <dbReference type="SAM" id="MobiDB-lite"/>
    </source>
</evidence>
<reference evidence="6 7" key="1">
    <citation type="submission" date="2016-10" db="EMBL/GenBank/DDBJ databases">
        <title>Draft genome sequence of Coniochaeta ligniaria NRRL30616, a lignocellulolytic fungus for bioabatement of inhibitors in plant biomass hydrolysates.</title>
        <authorList>
            <consortium name="DOE Joint Genome Institute"/>
            <person name="Jimenez D.J."/>
            <person name="Hector R.E."/>
            <person name="Riley R."/>
            <person name="Sun H."/>
            <person name="Grigoriev I.V."/>
            <person name="Van Elsas J.D."/>
            <person name="Nichols N.N."/>
        </authorList>
    </citation>
    <scope>NUCLEOTIDE SEQUENCE [LARGE SCALE GENOMIC DNA]</scope>
    <source>
        <strain evidence="6 7">NRRL 30616</strain>
    </source>
</reference>
<sequence>MDKFLTNYDRQTNLWATGGRNLGAPIPRNQATPISSQPSQQQDDLFNTSSRLSSAQGSFRFGNTPSATQGSQSQGTSVDEFPPLNRNANGDIGQERDTNLISSFGFGATGAASAPAAQPNRAGNGLLNALSANSRATEVLSPTIGSQSREARSSVGDDDMRQKNGTFREDSIASQSSLLGQGPPSDNRNPHGAIGNDSSNGKGKETKDNGVPDVHDPFAGISPADRFGLKGLRHMMNAHPDYQSLLGGVDPGTLGIDLASNDRMISTSIWSPFTDDPPRPSIPKFRLPECYQVNNVQPIENKIGSFNEETLMWIFYSCPGDVKQQLAAIELNNRNWRWHKKHQTWLTKDDLMMPQVLSPNHERGFYIVWDTLNWRKERVRDFTLYYSDLDPAPQAVAP</sequence>
<keyword evidence="7" id="KW-1185">Reference proteome</keyword>
<feature type="compositionally biased region" description="Basic and acidic residues" evidence="4">
    <location>
        <begin position="202"/>
        <end position="216"/>
    </location>
</feature>
<proteinExistence type="inferred from homology"/>
<evidence type="ECO:0000313" key="6">
    <source>
        <dbReference type="EMBL" id="OIW32404.1"/>
    </source>
</evidence>
<dbReference type="PANTHER" id="PTHR23326">
    <property type="entry name" value="CCR4 NOT-RELATED"/>
    <property type="match status" value="1"/>
</dbReference>
<dbReference type="Gene3D" id="2.30.30.1020">
    <property type="entry name" value="CCR4-NOT complex subunit 2/3/5, C-terminal domain"/>
    <property type="match status" value="1"/>
</dbReference>
<feature type="region of interest" description="Disordered" evidence="4">
    <location>
        <begin position="138"/>
        <end position="219"/>
    </location>
</feature>
<dbReference type="InterPro" id="IPR038635">
    <property type="entry name" value="CCR4-NOT_su2/3/5_C_sf"/>
</dbReference>
<gene>
    <name evidence="6" type="ORF">CONLIGDRAFT_642122</name>
</gene>
<keyword evidence="3" id="KW-0804">Transcription</keyword>
<organism evidence="6 7">
    <name type="scientific">Coniochaeta ligniaria NRRL 30616</name>
    <dbReference type="NCBI Taxonomy" id="1408157"/>
    <lineage>
        <taxon>Eukaryota</taxon>
        <taxon>Fungi</taxon>
        <taxon>Dikarya</taxon>
        <taxon>Ascomycota</taxon>
        <taxon>Pezizomycotina</taxon>
        <taxon>Sordariomycetes</taxon>
        <taxon>Sordariomycetidae</taxon>
        <taxon>Coniochaetales</taxon>
        <taxon>Coniochaetaceae</taxon>
        <taxon>Coniochaeta</taxon>
    </lineage>
</organism>
<evidence type="ECO:0000259" key="5">
    <source>
        <dbReference type="Pfam" id="PF04153"/>
    </source>
</evidence>
<evidence type="ECO:0000256" key="3">
    <source>
        <dbReference type="ARBA" id="ARBA00023163"/>
    </source>
</evidence>
<feature type="domain" description="NOT2/NOT3/NOT5 C-terminal" evidence="5">
    <location>
        <begin position="268"/>
        <end position="389"/>
    </location>
</feature>
<dbReference type="AlphaFoldDB" id="A0A1J7JSS0"/>
<dbReference type="InterPro" id="IPR040168">
    <property type="entry name" value="Not2/3/5"/>
</dbReference>
<name>A0A1J7JSS0_9PEZI</name>
<evidence type="ECO:0000256" key="1">
    <source>
        <dbReference type="ARBA" id="ARBA00007682"/>
    </source>
</evidence>
<feature type="compositionally biased region" description="Polar residues" evidence="4">
    <location>
        <begin position="43"/>
        <end position="67"/>
    </location>
</feature>
<protein>
    <recommendedName>
        <fullName evidence="5">NOT2/NOT3/NOT5 C-terminal domain-containing protein</fullName>
    </recommendedName>
</protein>
<dbReference type="GO" id="GO:0000289">
    <property type="term" value="P:nuclear-transcribed mRNA poly(A) tail shortening"/>
    <property type="evidence" value="ECO:0007669"/>
    <property type="project" value="UniProtKB-ARBA"/>
</dbReference>
<accession>A0A1J7JSS0</accession>
<keyword evidence="2" id="KW-0805">Transcription regulation</keyword>
<dbReference type="GO" id="GO:0006355">
    <property type="term" value="P:regulation of DNA-templated transcription"/>
    <property type="evidence" value="ECO:0007669"/>
    <property type="project" value="InterPro"/>
</dbReference>
<feature type="compositionally biased region" description="Polar residues" evidence="4">
    <location>
        <begin position="172"/>
        <end position="187"/>
    </location>
</feature>
<dbReference type="OrthoDB" id="258627at2759"/>
<dbReference type="Pfam" id="PF04153">
    <property type="entry name" value="NOT2_3_5_C"/>
    <property type="match status" value="1"/>
</dbReference>
<feature type="compositionally biased region" description="Basic and acidic residues" evidence="4">
    <location>
        <begin position="158"/>
        <end position="171"/>
    </location>
</feature>
<dbReference type="InParanoid" id="A0A1J7JSS0"/>
<feature type="compositionally biased region" description="Low complexity" evidence="4">
    <location>
        <begin position="68"/>
        <end position="77"/>
    </location>
</feature>
<dbReference type="EMBL" id="KV875095">
    <property type="protein sequence ID" value="OIW32404.1"/>
    <property type="molecule type" value="Genomic_DNA"/>
</dbReference>
<evidence type="ECO:0000313" key="7">
    <source>
        <dbReference type="Proteomes" id="UP000182658"/>
    </source>
</evidence>
<evidence type="ECO:0000256" key="2">
    <source>
        <dbReference type="ARBA" id="ARBA00023015"/>
    </source>
</evidence>
<dbReference type="GO" id="GO:0030015">
    <property type="term" value="C:CCR4-NOT core complex"/>
    <property type="evidence" value="ECO:0007669"/>
    <property type="project" value="InterPro"/>
</dbReference>
<feature type="region of interest" description="Disordered" evidence="4">
    <location>
        <begin position="15"/>
        <end position="95"/>
    </location>
</feature>
<dbReference type="InterPro" id="IPR007282">
    <property type="entry name" value="NOT2/3/5_C"/>
</dbReference>
<comment type="similarity">
    <text evidence="1">Belongs to the CNOT2/3/5 family.</text>
</comment>
<dbReference type="Proteomes" id="UP000182658">
    <property type="component" value="Unassembled WGS sequence"/>
</dbReference>
<dbReference type="STRING" id="1408157.A0A1J7JSS0"/>